<keyword evidence="5" id="KW-1185">Reference proteome</keyword>
<organism evidence="4 5">
    <name type="scientific">Plasmodium fragile</name>
    <dbReference type="NCBI Taxonomy" id="5857"/>
    <lineage>
        <taxon>Eukaryota</taxon>
        <taxon>Sar</taxon>
        <taxon>Alveolata</taxon>
        <taxon>Apicomplexa</taxon>
        <taxon>Aconoidasida</taxon>
        <taxon>Haemosporida</taxon>
        <taxon>Plasmodiidae</taxon>
        <taxon>Plasmodium</taxon>
        <taxon>Plasmodium (Plasmodium)</taxon>
    </lineage>
</organism>
<feature type="region of interest" description="Disordered" evidence="1">
    <location>
        <begin position="517"/>
        <end position="538"/>
    </location>
</feature>
<feature type="region of interest" description="Disordered" evidence="1">
    <location>
        <begin position="232"/>
        <end position="333"/>
    </location>
</feature>
<reference evidence="4 5" key="1">
    <citation type="submission" date="2014-03" db="EMBL/GenBank/DDBJ databases">
        <title>The Genome Sequence of Plasmodium fragile nilgiri.</title>
        <authorList>
            <consortium name="The Broad Institute Genomics Platform"/>
            <consortium name="The Broad Institute Genome Sequencing Center for Infectious Disease"/>
            <person name="Neafsey D."/>
            <person name="Duraisingh M."/>
            <person name="Young S.K."/>
            <person name="Zeng Q."/>
            <person name="Gargeya S."/>
            <person name="Abouelleil A."/>
            <person name="Alvarado L."/>
            <person name="Chapman S.B."/>
            <person name="Gainer-Dewar J."/>
            <person name="Goldberg J."/>
            <person name="Griggs A."/>
            <person name="Gujja S."/>
            <person name="Hansen M."/>
            <person name="Howarth C."/>
            <person name="Imamovic A."/>
            <person name="Larimer J."/>
            <person name="Pearson M."/>
            <person name="Poon T.W."/>
            <person name="Priest M."/>
            <person name="Roberts A."/>
            <person name="Saif S."/>
            <person name="Shea T."/>
            <person name="Sykes S."/>
            <person name="Wortman J."/>
            <person name="Nusbaum C."/>
            <person name="Birren B."/>
        </authorList>
    </citation>
    <scope>NUCLEOTIDE SEQUENCE [LARGE SCALE GENOMIC DNA]</scope>
    <source>
        <strain evidence="5">nilgiri</strain>
    </source>
</reference>
<dbReference type="GeneID" id="24270704"/>
<feature type="transmembrane region" description="Helical" evidence="2">
    <location>
        <begin position="415"/>
        <end position="433"/>
    </location>
</feature>
<dbReference type="EMBL" id="KQ001766">
    <property type="protein sequence ID" value="KJP84980.1"/>
    <property type="molecule type" value="Genomic_DNA"/>
</dbReference>
<feature type="transmembrane region" description="Helical" evidence="2">
    <location>
        <begin position="453"/>
        <end position="476"/>
    </location>
</feature>
<evidence type="ECO:0000256" key="2">
    <source>
        <dbReference type="SAM" id="Phobius"/>
    </source>
</evidence>
<gene>
    <name evidence="4" type="ORF">AK88_05390</name>
</gene>
<feature type="domain" description="Schizont-infected cell agglutination extracellular alpha" evidence="3">
    <location>
        <begin position="602"/>
        <end position="730"/>
    </location>
</feature>
<protein>
    <recommendedName>
        <fullName evidence="3">Schizont-infected cell agglutination extracellular alpha domain-containing protein</fullName>
    </recommendedName>
</protein>
<feature type="compositionally biased region" description="Acidic residues" evidence="1">
    <location>
        <begin position="246"/>
        <end position="256"/>
    </location>
</feature>
<proteinExistence type="predicted"/>
<keyword evidence="2" id="KW-0812">Transmembrane</keyword>
<name>A0A0D9QD42_PLAFR</name>
<feature type="compositionally biased region" description="Basic and acidic residues" evidence="1">
    <location>
        <begin position="257"/>
        <end position="267"/>
    </location>
</feature>
<evidence type="ECO:0000259" key="3">
    <source>
        <dbReference type="Pfam" id="PF12887"/>
    </source>
</evidence>
<dbReference type="RefSeq" id="XP_012338415.1">
    <property type="nucleotide sequence ID" value="XM_012482992.1"/>
</dbReference>
<dbReference type="InterPro" id="IPR024290">
    <property type="entry name" value="SICA_extracell_a"/>
</dbReference>
<evidence type="ECO:0000313" key="4">
    <source>
        <dbReference type="EMBL" id="KJP84980.1"/>
    </source>
</evidence>
<feature type="compositionally biased region" description="Pro residues" evidence="1">
    <location>
        <begin position="876"/>
        <end position="894"/>
    </location>
</feature>
<dbReference type="Pfam" id="PF12887">
    <property type="entry name" value="SICA_alpha"/>
    <property type="match status" value="1"/>
</dbReference>
<dbReference type="Proteomes" id="UP000054561">
    <property type="component" value="Unassembled WGS sequence"/>
</dbReference>
<keyword evidence="2" id="KW-1133">Transmembrane helix</keyword>
<sequence>MESVLNDFVHQMESLEDSLDMYAISCEHTGWVRRGREKDGAKYTGHTVGDVMKCRLMVGALFFIPGWSNPMHNDKDPSANNTAMKAIMRCIVANVFMYILAAIPCGHEWLGPDWAWHIMRNLAVGTGAQSNPIFNGTCELDEYKDTNIGTGNLQEAVKQWLQQSRKISASIKAIQKHPKCNIPWGQYKKEMEARGEAADSFSMFKEEGMQGLVKKQMQDMFKTITKTVRKKVEKARKRVEVSVDSPDSDVESEDEEEQKKSTVHKEQPLNGKSPATKTIVPTGGGGQKEEKDTRRDAENMNGKASTLGTSSGNGTSQYGTEVGTTNASTVGTTTVSLSDGTDVGTRGTRNFYDGRATDIPVKNTVFDDMRRNFKSKVKVQKPNHVKKSSQDITAGNNCRRGLKTLIRCKMGRKTWSILIVVFTVLYSSFMSIMQQLMSWGFPTGIADFFSPIISMYGIPILIPIIYLCVLVCFCCSKTGKCLLDKMWKKKEKDESPTETKNNEGEVNKKQEALKEPVTFQKQEGPTKKEAPGTAGVPKKLEAPKKTEYLSNTQENIVSILYSSRYLRDNAFIRFIILVYGCDNMSYETLGKLLAKYVLKRGIGADGQAYTQTLWKDVEALLDKFVEYLEDEEIDIYASNCLNAGYRSLRKPGILMVQKVADRLMCTLMSRALFFMNRWPRSSGVSHETEDENAALKEYIRCAIVNIFMHILNASVCRSQMGIHYAWETVTYLQETMPGLIKQGKWRMGVFTDIKIQELEMGENIKAWLIHNGRVTGQVGGNAMKSTCRKRIHELVGATPDAHAMLDNTDLRPEEEEAIRELGHELKVIVEHVKTEVVQCARENGVSTHTNEDATSTDIDDDVHEATAPNSVAGGTPAPPLGSGPQPSTPDPPTPANTTPEKPNKGPVAQHSAAPSLSPDVRPRR</sequence>
<evidence type="ECO:0000256" key="1">
    <source>
        <dbReference type="SAM" id="MobiDB-lite"/>
    </source>
</evidence>
<dbReference type="AlphaFoldDB" id="A0A0D9QD42"/>
<feature type="compositionally biased region" description="Basic and acidic residues" evidence="1">
    <location>
        <begin position="287"/>
        <end position="298"/>
    </location>
</feature>
<dbReference type="VEuPathDB" id="PlasmoDB:AK88_05390"/>
<feature type="region of interest" description="Disordered" evidence="1">
    <location>
        <begin position="864"/>
        <end position="924"/>
    </location>
</feature>
<keyword evidence="2" id="KW-0472">Membrane</keyword>
<feature type="compositionally biased region" description="Low complexity" evidence="1">
    <location>
        <begin position="305"/>
        <end position="333"/>
    </location>
</feature>
<accession>A0A0D9QD42</accession>
<evidence type="ECO:0000313" key="5">
    <source>
        <dbReference type="Proteomes" id="UP000054561"/>
    </source>
</evidence>